<organism evidence="7 8">
    <name type="scientific">Simiduia curdlanivorans</name>
    <dbReference type="NCBI Taxonomy" id="1492769"/>
    <lineage>
        <taxon>Bacteria</taxon>
        <taxon>Pseudomonadati</taxon>
        <taxon>Pseudomonadota</taxon>
        <taxon>Gammaproteobacteria</taxon>
        <taxon>Cellvibrionales</taxon>
        <taxon>Cellvibrionaceae</taxon>
        <taxon>Simiduia</taxon>
    </lineage>
</organism>
<feature type="domain" description="Cytochrome c" evidence="6">
    <location>
        <begin position="335"/>
        <end position="552"/>
    </location>
</feature>
<dbReference type="PANTHER" id="PTHR30600">
    <property type="entry name" value="CYTOCHROME C PEROXIDASE-RELATED"/>
    <property type="match status" value="1"/>
</dbReference>
<dbReference type="Proteomes" id="UP001595840">
    <property type="component" value="Unassembled WGS sequence"/>
</dbReference>
<dbReference type="SUPFAM" id="SSF46626">
    <property type="entry name" value="Cytochrome c"/>
    <property type="match status" value="1"/>
</dbReference>
<evidence type="ECO:0000259" key="6">
    <source>
        <dbReference type="PROSITE" id="PS51007"/>
    </source>
</evidence>
<dbReference type="InterPro" id="IPR047758">
    <property type="entry name" value="CytoC_perox"/>
</dbReference>
<dbReference type="Gene3D" id="1.10.760.10">
    <property type="entry name" value="Cytochrome c-like domain"/>
    <property type="match status" value="1"/>
</dbReference>
<keyword evidence="3 4" id="KW-0408">Iron</keyword>
<dbReference type="InterPro" id="IPR009056">
    <property type="entry name" value="Cyt_c-like_dom"/>
</dbReference>
<feature type="chain" id="PRO_5046673955" evidence="5">
    <location>
        <begin position="23"/>
        <end position="552"/>
    </location>
</feature>
<dbReference type="EMBL" id="JBHSCX010000003">
    <property type="protein sequence ID" value="MFC4361478.1"/>
    <property type="molecule type" value="Genomic_DNA"/>
</dbReference>
<keyword evidence="7" id="KW-0560">Oxidoreductase</keyword>
<dbReference type="InterPro" id="IPR051395">
    <property type="entry name" value="Cytochrome_c_Peroxidase/MauG"/>
</dbReference>
<name>A0ABV8V193_9GAMM</name>
<dbReference type="RefSeq" id="WP_290259616.1">
    <property type="nucleotide sequence ID" value="NZ_JAUFQG010000004.1"/>
</dbReference>
<dbReference type="NCBIfam" id="NF040606">
    <property type="entry name" value="CytoC_perox"/>
    <property type="match status" value="1"/>
</dbReference>
<keyword evidence="2 4" id="KW-0479">Metal-binding</keyword>
<comment type="caution">
    <text evidence="7">The sequence shown here is derived from an EMBL/GenBank/DDBJ whole genome shotgun (WGS) entry which is preliminary data.</text>
</comment>
<feature type="signal peptide" evidence="5">
    <location>
        <begin position="1"/>
        <end position="22"/>
    </location>
</feature>
<evidence type="ECO:0000256" key="4">
    <source>
        <dbReference type="PROSITE-ProRule" id="PRU00433"/>
    </source>
</evidence>
<dbReference type="PROSITE" id="PS51007">
    <property type="entry name" value="CYTC"/>
    <property type="match status" value="1"/>
</dbReference>
<dbReference type="Pfam" id="PF21419">
    <property type="entry name" value="RoxA-like_Cyt-c"/>
    <property type="match status" value="1"/>
</dbReference>
<keyword evidence="5" id="KW-0732">Signal</keyword>
<evidence type="ECO:0000256" key="1">
    <source>
        <dbReference type="ARBA" id="ARBA00022617"/>
    </source>
</evidence>
<evidence type="ECO:0000313" key="8">
    <source>
        <dbReference type="Proteomes" id="UP001595840"/>
    </source>
</evidence>
<sequence>MTTKTWGSRCVGVLALAVCISACDNHDTSHNNKAPSTNAAGLTLLAQNWSDQDREVAWFTSFGSRVMPYSWFLALEQAANQLPFNQVAHMESFGFSMPGASEANPDNVAIGLTKTPERDGHEWIGLGCSGCHSGQVHYRGTRLHIDGGAALIDFQGFEQAAIDALAATLDDSEKLQRFAAKLGLSNIDDLAAELASWTDSLIARQTINRTESDYGYGRLDAFGQIFNAVAVEFLGIDENRRDPNAPVSYPVLWDASHLDLVQWNASAPNAGPGPIVQNATTALAVFGHMDIEKSGNGFGFASNVEVGNLGAIQDAWYQLTAPQWPESILGTIDQTLAAQGRAIYAENCLACHALSDRNDPKRRIKASAVALDVVGTDPAMAENFAHATAKAGAFAGKKLMFIAGPVIEEESPTILLVAHAAMGALLDKPFSALWQGVLSMHSVIEAPVDPLPLYYKARPLSGIWASAPYLHNGSVMSLADLLEQPAQRASRFFVGRVEFDPINVGLSSQVLAPNQVSELNTELHGNSNAGHLFGTALASSDKRALLEYLKTL</sequence>
<reference evidence="8" key="1">
    <citation type="journal article" date="2019" name="Int. J. Syst. Evol. Microbiol.">
        <title>The Global Catalogue of Microorganisms (GCM) 10K type strain sequencing project: providing services to taxonomists for standard genome sequencing and annotation.</title>
        <authorList>
            <consortium name="The Broad Institute Genomics Platform"/>
            <consortium name="The Broad Institute Genome Sequencing Center for Infectious Disease"/>
            <person name="Wu L."/>
            <person name="Ma J."/>
        </authorList>
    </citation>
    <scope>NUCLEOTIDE SEQUENCE [LARGE SCALE GENOMIC DNA]</scope>
    <source>
        <strain evidence="8">CECT 8570</strain>
    </source>
</reference>
<evidence type="ECO:0000256" key="5">
    <source>
        <dbReference type="SAM" id="SignalP"/>
    </source>
</evidence>
<keyword evidence="8" id="KW-1185">Reference proteome</keyword>
<proteinExistence type="predicted"/>
<keyword evidence="7" id="KW-0575">Peroxidase</keyword>
<protein>
    <submittedName>
        <fullName evidence="7">Di-heme-cytochrome C peroxidase</fullName>
    </submittedName>
</protein>
<evidence type="ECO:0000313" key="7">
    <source>
        <dbReference type="EMBL" id="MFC4361478.1"/>
    </source>
</evidence>
<gene>
    <name evidence="7" type="ORF">ACFOX3_04140</name>
</gene>
<dbReference type="PANTHER" id="PTHR30600:SF9">
    <property type="entry name" value="BLR7738 PROTEIN"/>
    <property type="match status" value="1"/>
</dbReference>
<evidence type="ECO:0000256" key="3">
    <source>
        <dbReference type="ARBA" id="ARBA00023004"/>
    </source>
</evidence>
<accession>A0ABV8V193</accession>
<dbReference type="InterPro" id="IPR036909">
    <property type="entry name" value="Cyt_c-like_dom_sf"/>
</dbReference>
<dbReference type="GO" id="GO:0004601">
    <property type="term" value="F:peroxidase activity"/>
    <property type="evidence" value="ECO:0007669"/>
    <property type="project" value="UniProtKB-KW"/>
</dbReference>
<keyword evidence="1 4" id="KW-0349">Heme</keyword>
<evidence type="ECO:0000256" key="2">
    <source>
        <dbReference type="ARBA" id="ARBA00022723"/>
    </source>
</evidence>